<dbReference type="EC" id="3.1.4.1" evidence="5"/>
<sequence length="917" mass="103561">MASFARGKRKKLNLPVQKTTIVSMFAKIAARNDADRGVPSASQDADDDDVIFIEKENITRSTTKSAAQQDVISGDLNASFVSTASSSVCGSPPLISRDPCEFSPTFGDVSEASQSSDVYDVRITEFSEYRSTGFASTPVSVSRHKSQLSPRVRRSISSYSVSRSVPVALKNSPDIRKAFSTSRKSFKKRKSSDLVDGAKKNLLFMPQAFVSVVLEEPSPNRFRHEVGIYLRPFQEVLNTVFSEENASSHSDLFADDELTIIENFRMAKLSSRKLFVRLFERKWTWHNPVDVKYADIADDLLPVFEDLALRKLILTGPSHDGTFESLLELMDVLPASEAKTLCLHMKVKPAGSKEKNVEALLKHVQSFKQGIFGSSNGLNIALKKVLELLGVRYKVNALACDVFRSVFLLYCPPDFYSDGQEDASLVKAQLLRMRQVDWSNVCYPVSTADRKTKVFRSREDFVRYSKAHARREEVYCKFMEQDYDRIKKLCPQMMEDFRSLLLNDEAKEFAESLPSFLRRYHEGSVLASSLTTCADALEKLGMHRDAVDVLKLLLSQSLFLPDYRGRWHDRLALDLHVHMKEAESRRGGNTRGRGRGRGRGRKSQPQVALSADDDGVDDVLVLPDTNASAKCLEWRKKINAAGEIRWANPSWMTETVSCRKIEGAAGKKSTYIFRSYDDDGSMVHNYCSVEEVAIEYYKTLGYEHGIHGEGSTWGGMFGLLFWDIIYKSLPDAFLTNFQSVPSDLNSSEFYARRKSEIDNRLEEIDSDFDGVLDRAHSIWEEHLEKKTQSLVSWNLFREDFDFFEGMVRTLGSKIVAGVCGRLAKHYRFTRSGLPDLLLWSTMNDKYKIVEVKGPGDTLSEKQELWLEFFVRDLNADAVVCAIRDDLPEWTSTSSPRGKKRPKSSTPGKESAKKAKDG</sequence>
<comment type="subcellular location">
    <subcellularLocation>
        <location evidence="5">Nucleus</location>
    </subcellularLocation>
</comment>
<dbReference type="GO" id="GO:0005634">
    <property type="term" value="C:nucleus"/>
    <property type="evidence" value="ECO:0007669"/>
    <property type="project" value="UniProtKB-SubCell"/>
</dbReference>
<keyword evidence="1 5" id="KW-0540">Nuclease</keyword>
<dbReference type="EMBL" id="OA883844">
    <property type="protein sequence ID" value="CAD7279828.1"/>
    <property type="molecule type" value="Genomic_DNA"/>
</dbReference>
<dbReference type="InterPro" id="IPR049126">
    <property type="entry name" value="FAN1-like_TPR"/>
</dbReference>
<evidence type="ECO:0000313" key="9">
    <source>
        <dbReference type="Proteomes" id="UP000678499"/>
    </source>
</evidence>
<evidence type="ECO:0000259" key="7">
    <source>
        <dbReference type="SMART" id="SM00990"/>
    </source>
</evidence>
<dbReference type="GO" id="GO:0008409">
    <property type="term" value="F:5'-3' exonuclease activity"/>
    <property type="evidence" value="ECO:0007669"/>
    <property type="project" value="TreeGrafter"/>
</dbReference>
<dbReference type="GO" id="GO:0046872">
    <property type="term" value="F:metal ion binding"/>
    <property type="evidence" value="ECO:0007669"/>
    <property type="project" value="UniProtKB-KW"/>
</dbReference>
<comment type="similarity">
    <text evidence="5">Belongs to the FAN1 family.</text>
</comment>
<dbReference type="InterPro" id="IPR049125">
    <property type="entry name" value="FAN1-like_WH"/>
</dbReference>
<keyword evidence="9" id="KW-1185">Reference proteome</keyword>
<evidence type="ECO:0000256" key="1">
    <source>
        <dbReference type="ARBA" id="ARBA00022722"/>
    </source>
</evidence>
<dbReference type="GO" id="GO:0004528">
    <property type="term" value="F:phosphodiesterase I activity"/>
    <property type="evidence" value="ECO:0007669"/>
    <property type="project" value="UniProtKB-EC"/>
</dbReference>
<evidence type="ECO:0000256" key="3">
    <source>
        <dbReference type="ARBA" id="ARBA00022801"/>
    </source>
</evidence>
<dbReference type="GO" id="GO:0017108">
    <property type="term" value="F:5'-flap endonuclease activity"/>
    <property type="evidence" value="ECO:0007669"/>
    <property type="project" value="TreeGrafter"/>
</dbReference>
<dbReference type="EMBL" id="CAJPEX010001807">
    <property type="protein sequence ID" value="CAG0919980.1"/>
    <property type="molecule type" value="Genomic_DNA"/>
</dbReference>
<dbReference type="SMART" id="SM00990">
    <property type="entry name" value="VRR_NUC"/>
    <property type="match status" value="1"/>
</dbReference>
<dbReference type="Pfam" id="PF21315">
    <property type="entry name" value="FAN1_HTH"/>
    <property type="match status" value="1"/>
</dbReference>
<accession>A0A7R9BQS3</accession>
<name>A0A7R9BQS3_9CRUS</name>
<gene>
    <name evidence="8" type="ORF">NMOB1V02_LOCUS7493</name>
</gene>
<organism evidence="8">
    <name type="scientific">Notodromas monacha</name>
    <dbReference type="NCBI Taxonomy" id="399045"/>
    <lineage>
        <taxon>Eukaryota</taxon>
        <taxon>Metazoa</taxon>
        <taxon>Ecdysozoa</taxon>
        <taxon>Arthropoda</taxon>
        <taxon>Crustacea</taxon>
        <taxon>Oligostraca</taxon>
        <taxon>Ostracoda</taxon>
        <taxon>Podocopa</taxon>
        <taxon>Podocopida</taxon>
        <taxon>Cypridocopina</taxon>
        <taxon>Cypridoidea</taxon>
        <taxon>Cyprididae</taxon>
        <taxon>Notodromas</taxon>
    </lineage>
</organism>
<keyword evidence="5" id="KW-0234">DNA repair</keyword>
<dbReference type="OrthoDB" id="76364at2759"/>
<feature type="compositionally biased region" description="Basic residues" evidence="6">
    <location>
        <begin position="592"/>
        <end position="602"/>
    </location>
</feature>
<proteinExistence type="inferred from homology"/>
<dbReference type="GO" id="GO:0036297">
    <property type="term" value="P:interstrand cross-link repair"/>
    <property type="evidence" value="ECO:0007669"/>
    <property type="project" value="InterPro"/>
</dbReference>
<dbReference type="InterPro" id="IPR014883">
    <property type="entry name" value="VRR_NUC"/>
</dbReference>
<comment type="catalytic activity">
    <reaction evidence="5">
        <text>Hydrolytically removes 5'-nucleotides successively from the 3'-hydroxy termini of 3'-hydroxy-terminated oligonucleotides.</text>
        <dbReference type="EC" id="3.1.4.1"/>
    </reaction>
</comment>
<dbReference type="AlphaFoldDB" id="A0A7R9BQS3"/>
<keyword evidence="2 5" id="KW-0479">Metal-binding</keyword>
<dbReference type="PANTHER" id="PTHR15749">
    <property type="entry name" value="FANCONI-ASSOCIATED NUCLEASE 1"/>
    <property type="match status" value="1"/>
</dbReference>
<evidence type="ECO:0000256" key="2">
    <source>
        <dbReference type="ARBA" id="ARBA00022723"/>
    </source>
</evidence>
<keyword evidence="5" id="KW-0464">Manganese</keyword>
<feature type="region of interest" description="Disordered" evidence="6">
    <location>
        <begin position="582"/>
        <end position="611"/>
    </location>
</feature>
<keyword evidence="5" id="KW-0227">DNA damage</keyword>
<evidence type="ECO:0000313" key="8">
    <source>
        <dbReference type="EMBL" id="CAD7279828.1"/>
    </source>
</evidence>
<protein>
    <recommendedName>
        <fullName evidence="5">Fanconi-associated nuclease</fullName>
        <ecNumber evidence="5">3.1.4.1</ecNumber>
    </recommendedName>
</protein>
<dbReference type="CDD" id="cd22326">
    <property type="entry name" value="FAN1-like"/>
    <property type="match status" value="1"/>
</dbReference>
<comment type="function">
    <text evidence="5">Nuclease required for the repair of DNA interstrand cross-links (ICL). Acts as a 5'-3' exonuclease that anchors at a cut end of DNA and cleaves DNA successively at every third nucleotide, allowing to excise an ICL from one strand through flanking incisions.</text>
</comment>
<keyword evidence="4 5" id="KW-0460">Magnesium</keyword>
<keyword evidence="5" id="KW-0539">Nucleus</keyword>
<dbReference type="InterPro" id="IPR033315">
    <property type="entry name" value="Fan1-like"/>
</dbReference>
<reference evidence="8" key="1">
    <citation type="submission" date="2020-11" db="EMBL/GenBank/DDBJ databases">
        <authorList>
            <person name="Tran Van P."/>
        </authorList>
    </citation>
    <scope>NUCLEOTIDE SEQUENCE</scope>
</reference>
<dbReference type="GO" id="GO:0070336">
    <property type="term" value="F:flap-structured DNA binding"/>
    <property type="evidence" value="ECO:0007669"/>
    <property type="project" value="TreeGrafter"/>
</dbReference>
<dbReference type="Pfam" id="PF08774">
    <property type="entry name" value="VRR_NUC"/>
    <property type="match status" value="1"/>
</dbReference>
<evidence type="ECO:0000256" key="5">
    <source>
        <dbReference type="RuleBase" id="RU365033"/>
    </source>
</evidence>
<evidence type="ECO:0000256" key="6">
    <source>
        <dbReference type="SAM" id="MobiDB-lite"/>
    </source>
</evidence>
<keyword evidence="3 5" id="KW-0378">Hydrolase</keyword>
<dbReference type="InterPro" id="IPR049132">
    <property type="entry name" value="FAN1-like_euk"/>
</dbReference>
<evidence type="ECO:0000256" key="4">
    <source>
        <dbReference type="ARBA" id="ARBA00022842"/>
    </source>
</evidence>
<comment type="cofactor">
    <cofactor evidence="5">
        <name>Mg(2+)</name>
        <dbReference type="ChEBI" id="CHEBI:18420"/>
    </cofactor>
    <cofactor evidence="5">
        <name>Mn(2+)</name>
        <dbReference type="ChEBI" id="CHEBI:29035"/>
    </cofactor>
</comment>
<feature type="region of interest" description="Disordered" evidence="6">
    <location>
        <begin position="888"/>
        <end position="917"/>
    </location>
</feature>
<feature type="domain" description="VRR-NUC" evidence="7">
    <location>
        <begin position="778"/>
        <end position="884"/>
    </location>
</feature>
<dbReference type="Proteomes" id="UP000678499">
    <property type="component" value="Unassembled WGS sequence"/>
</dbReference>
<dbReference type="Pfam" id="PF21170">
    <property type="entry name" value="FAN1_TPR"/>
    <property type="match status" value="1"/>
</dbReference>
<dbReference type="PANTHER" id="PTHR15749:SF4">
    <property type="entry name" value="FANCONI-ASSOCIATED NUCLEASE 1"/>
    <property type="match status" value="1"/>
</dbReference>